<sequence>MLGAQALRTKQSARHLNKRATLPNFIHPIRHFSQLINEQCSAPKLFVRNRSSGNTKFAVSKSDDIIVKVICHQGFACNFLIYTDGLLLHFSKGFMSERTKIADRNRSFLFVVYLL</sequence>
<evidence type="ECO:0000313" key="1">
    <source>
        <dbReference type="EMBL" id="KHN73891.1"/>
    </source>
</evidence>
<proteinExistence type="predicted"/>
<name>A0A0B2USA0_TOXCA</name>
<organism evidence="1 2">
    <name type="scientific">Toxocara canis</name>
    <name type="common">Canine roundworm</name>
    <dbReference type="NCBI Taxonomy" id="6265"/>
    <lineage>
        <taxon>Eukaryota</taxon>
        <taxon>Metazoa</taxon>
        <taxon>Ecdysozoa</taxon>
        <taxon>Nematoda</taxon>
        <taxon>Chromadorea</taxon>
        <taxon>Rhabditida</taxon>
        <taxon>Spirurina</taxon>
        <taxon>Ascaridomorpha</taxon>
        <taxon>Ascaridoidea</taxon>
        <taxon>Toxocaridae</taxon>
        <taxon>Toxocara</taxon>
    </lineage>
</organism>
<keyword evidence="2" id="KW-1185">Reference proteome</keyword>
<dbReference type="Proteomes" id="UP000031036">
    <property type="component" value="Unassembled WGS sequence"/>
</dbReference>
<dbReference type="AlphaFoldDB" id="A0A0B2USA0"/>
<evidence type="ECO:0000313" key="2">
    <source>
        <dbReference type="Proteomes" id="UP000031036"/>
    </source>
</evidence>
<accession>A0A0B2USA0</accession>
<gene>
    <name evidence="1" type="ORF">Tcan_14535</name>
</gene>
<comment type="caution">
    <text evidence="1">The sequence shown here is derived from an EMBL/GenBank/DDBJ whole genome shotgun (WGS) entry which is preliminary data.</text>
</comment>
<dbReference type="EMBL" id="JPKZ01002991">
    <property type="protein sequence ID" value="KHN73891.1"/>
    <property type="molecule type" value="Genomic_DNA"/>
</dbReference>
<protein>
    <submittedName>
        <fullName evidence="1">Uncharacterized protein</fullName>
    </submittedName>
</protein>
<reference evidence="1 2" key="1">
    <citation type="submission" date="2014-11" db="EMBL/GenBank/DDBJ databases">
        <title>Genetic blueprint of the zoonotic pathogen Toxocara canis.</title>
        <authorList>
            <person name="Zhu X.-Q."/>
            <person name="Korhonen P.K."/>
            <person name="Cai H."/>
            <person name="Young N.D."/>
            <person name="Nejsum P."/>
            <person name="von Samson-Himmelstjerna G."/>
            <person name="Boag P.R."/>
            <person name="Tan P."/>
            <person name="Li Q."/>
            <person name="Min J."/>
            <person name="Yang Y."/>
            <person name="Wang X."/>
            <person name="Fang X."/>
            <person name="Hall R.S."/>
            <person name="Hofmann A."/>
            <person name="Sternberg P.W."/>
            <person name="Jex A.R."/>
            <person name="Gasser R.B."/>
        </authorList>
    </citation>
    <scope>NUCLEOTIDE SEQUENCE [LARGE SCALE GENOMIC DNA]</scope>
    <source>
        <strain evidence="1">PN_DK_2014</strain>
    </source>
</reference>